<name>A0ABD3SW60_9LAMI</name>
<dbReference type="AlphaFoldDB" id="A0ABD3SW60"/>
<keyword evidence="2" id="KW-1185">Reference proteome</keyword>
<gene>
    <name evidence="1" type="ORF">ACJIZ3_017659</name>
</gene>
<dbReference type="PANTHER" id="PTHR33401:SF19">
    <property type="entry name" value="(RAPE) HYPOTHETICAL PROTEIN"/>
    <property type="match status" value="1"/>
</dbReference>
<sequence length="102" mass="11164">MDNSKIQCPFICFCKPSAAHIYTSGPLKLENAPHIVPPIDFAISSDSSDNSSSESGNVLKSCIKKVPSDGIKEAEKKTVKWMDNLGKELTEIREFESSSCLI</sequence>
<organism evidence="1 2">
    <name type="scientific">Penstemon smallii</name>
    <dbReference type="NCBI Taxonomy" id="265156"/>
    <lineage>
        <taxon>Eukaryota</taxon>
        <taxon>Viridiplantae</taxon>
        <taxon>Streptophyta</taxon>
        <taxon>Embryophyta</taxon>
        <taxon>Tracheophyta</taxon>
        <taxon>Spermatophyta</taxon>
        <taxon>Magnoliopsida</taxon>
        <taxon>eudicotyledons</taxon>
        <taxon>Gunneridae</taxon>
        <taxon>Pentapetalae</taxon>
        <taxon>asterids</taxon>
        <taxon>lamiids</taxon>
        <taxon>Lamiales</taxon>
        <taxon>Plantaginaceae</taxon>
        <taxon>Cheloneae</taxon>
        <taxon>Penstemon</taxon>
    </lineage>
</organism>
<comment type="caution">
    <text evidence="1">The sequence shown here is derived from an EMBL/GenBank/DDBJ whole genome shotgun (WGS) entry which is preliminary data.</text>
</comment>
<evidence type="ECO:0000313" key="1">
    <source>
        <dbReference type="EMBL" id="KAL3828857.1"/>
    </source>
</evidence>
<dbReference type="Proteomes" id="UP001634393">
    <property type="component" value="Unassembled WGS sequence"/>
</dbReference>
<dbReference type="EMBL" id="JBJXBP010000005">
    <property type="protein sequence ID" value="KAL3828857.1"/>
    <property type="molecule type" value="Genomic_DNA"/>
</dbReference>
<proteinExistence type="predicted"/>
<evidence type="ECO:0000313" key="2">
    <source>
        <dbReference type="Proteomes" id="UP001634393"/>
    </source>
</evidence>
<reference evidence="1 2" key="1">
    <citation type="submission" date="2024-12" db="EMBL/GenBank/DDBJ databases">
        <title>The unique morphological basis and parallel evolutionary history of personate flowers in Penstemon.</title>
        <authorList>
            <person name="Depatie T.H."/>
            <person name="Wessinger C.A."/>
        </authorList>
    </citation>
    <scope>NUCLEOTIDE SEQUENCE [LARGE SCALE GENOMIC DNA]</scope>
    <source>
        <strain evidence="1">WTNN_2</strain>
        <tissue evidence="1">Leaf</tissue>
    </source>
</reference>
<protein>
    <submittedName>
        <fullName evidence="1">Uncharacterized protein</fullName>
    </submittedName>
</protein>
<accession>A0ABD3SW60</accession>
<dbReference type="PANTHER" id="PTHR33401">
    <property type="entry name" value="LIGHT-HARVESTING COMPLEX-LIKE PROTEIN OHP2, CHLOROPLASTIC"/>
    <property type="match status" value="1"/>
</dbReference>